<dbReference type="Pfam" id="PF00512">
    <property type="entry name" value="HisKA"/>
    <property type="match status" value="1"/>
</dbReference>
<dbReference type="RefSeq" id="WP_310827884.1">
    <property type="nucleotide sequence ID" value="NZ_JAQGEC010000071.1"/>
</dbReference>
<dbReference type="InterPro" id="IPR003661">
    <property type="entry name" value="HisK_dim/P_dom"/>
</dbReference>
<dbReference type="SUPFAM" id="SSF47384">
    <property type="entry name" value="Homodimeric domain of signal transducing histidine kinase"/>
    <property type="match status" value="1"/>
</dbReference>
<organism evidence="5 6">
    <name type="scientific">Pseudenterobacter timonensis</name>
    <dbReference type="NCBI Taxonomy" id="1755099"/>
    <lineage>
        <taxon>Bacteria</taxon>
        <taxon>Pseudomonadati</taxon>
        <taxon>Pseudomonadota</taxon>
        <taxon>Gammaproteobacteria</taxon>
        <taxon>Enterobacterales</taxon>
        <taxon>Enterobacteriaceae</taxon>
        <taxon>Pseudenterobacter</taxon>
    </lineage>
</organism>
<dbReference type="AlphaFoldDB" id="A0AAE4DS52"/>
<dbReference type="Gene3D" id="1.10.287.130">
    <property type="match status" value="1"/>
</dbReference>
<dbReference type="Proteomes" id="UP001248822">
    <property type="component" value="Unassembled WGS sequence"/>
</dbReference>
<dbReference type="CDD" id="cd00082">
    <property type="entry name" value="HisKA"/>
    <property type="match status" value="1"/>
</dbReference>
<dbReference type="GO" id="GO:0000155">
    <property type="term" value="F:phosphorelay sensor kinase activity"/>
    <property type="evidence" value="ECO:0007669"/>
    <property type="project" value="InterPro"/>
</dbReference>
<gene>
    <name evidence="5" type="ORF">O7047_22315</name>
</gene>
<feature type="compositionally biased region" description="Low complexity" evidence="3">
    <location>
        <begin position="107"/>
        <end position="120"/>
    </location>
</feature>
<dbReference type="InterPro" id="IPR036097">
    <property type="entry name" value="HisK_dim/P_sf"/>
</dbReference>
<protein>
    <recommendedName>
        <fullName evidence="2">histidine kinase</fullName>
        <ecNumber evidence="2">2.7.13.3</ecNumber>
    </recommendedName>
</protein>
<feature type="region of interest" description="Disordered" evidence="3">
    <location>
        <begin position="101"/>
        <end position="120"/>
    </location>
</feature>
<comment type="caution">
    <text evidence="5">The sequence shown here is derived from an EMBL/GenBank/DDBJ whole genome shotgun (WGS) entry which is preliminary data.</text>
</comment>
<evidence type="ECO:0000259" key="4">
    <source>
        <dbReference type="Pfam" id="PF00512"/>
    </source>
</evidence>
<name>A0AAE4DS52_9ENTR</name>
<evidence type="ECO:0000256" key="1">
    <source>
        <dbReference type="ARBA" id="ARBA00000085"/>
    </source>
</evidence>
<evidence type="ECO:0000313" key="5">
    <source>
        <dbReference type="EMBL" id="MDR9892940.1"/>
    </source>
</evidence>
<dbReference type="EMBL" id="JAQGEC010000071">
    <property type="protein sequence ID" value="MDR9892940.1"/>
    <property type="molecule type" value="Genomic_DNA"/>
</dbReference>
<accession>A0AAE4DS52</accession>
<feature type="non-terminal residue" evidence="5">
    <location>
        <position position="1"/>
    </location>
</feature>
<comment type="catalytic activity">
    <reaction evidence="1">
        <text>ATP + protein L-histidine = ADP + protein N-phospho-L-histidine.</text>
        <dbReference type="EC" id="2.7.13.3"/>
    </reaction>
</comment>
<dbReference type="EC" id="2.7.13.3" evidence="2"/>
<reference evidence="5" key="1">
    <citation type="submission" date="2022-12" db="EMBL/GenBank/DDBJ databases">
        <title>NDM-1 containing novel ST 2018 Pseudenterobacter timonensis.</title>
        <authorList>
            <person name="Halder G."/>
            <person name="Mandal S."/>
            <person name="Dutta S."/>
        </authorList>
    </citation>
    <scope>NUCLEOTIDE SEQUENCE</scope>
    <source>
        <strain evidence="5">CNCI147</strain>
    </source>
</reference>
<proteinExistence type="predicted"/>
<sequence>ELRNPLCAIEGFLKLISESTQEQAQLQTYIQVVMHEFENLHRQITGFLSFSKKPILDEIFKTVQVEQLLAEVETLITPRLVGENIRFEKQVHSCALAPFPAADGIRESSGSRSQSRRPFS</sequence>
<feature type="domain" description="Signal transduction histidine kinase dimerisation/phosphoacceptor" evidence="4">
    <location>
        <begin position="1"/>
        <end position="53"/>
    </location>
</feature>
<evidence type="ECO:0000256" key="3">
    <source>
        <dbReference type="SAM" id="MobiDB-lite"/>
    </source>
</evidence>
<evidence type="ECO:0000256" key="2">
    <source>
        <dbReference type="ARBA" id="ARBA00012438"/>
    </source>
</evidence>
<evidence type="ECO:0000313" key="6">
    <source>
        <dbReference type="Proteomes" id="UP001248822"/>
    </source>
</evidence>